<accession>A0A2A4HQF9</accession>
<evidence type="ECO:0000313" key="3">
    <source>
        <dbReference type="Proteomes" id="UP000218677"/>
    </source>
</evidence>
<evidence type="ECO:0000313" key="2">
    <source>
        <dbReference type="EMBL" id="PCF96333.1"/>
    </source>
</evidence>
<dbReference type="EMBL" id="NWUX01000004">
    <property type="protein sequence ID" value="PCF96333.1"/>
    <property type="molecule type" value="Genomic_DNA"/>
</dbReference>
<proteinExistence type="predicted"/>
<dbReference type="AlphaFoldDB" id="A0A2A4HQF9"/>
<gene>
    <name evidence="2" type="ORF">CPA45_07300</name>
</gene>
<name>A0A2A4HQF9_9GAMM</name>
<dbReference type="RefSeq" id="WP_096650908.1">
    <property type="nucleotide sequence ID" value="NZ_NWUX01000004.1"/>
</dbReference>
<dbReference type="OrthoDB" id="2786695at2"/>
<organism evidence="2 3">
    <name type="scientific">Vreelandella nigrificans</name>
    <dbReference type="NCBI Taxonomy" id="2042704"/>
    <lineage>
        <taxon>Bacteria</taxon>
        <taxon>Pseudomonadati</taxon>
        <taxon>Pseudomonadota</taxon>
        <taxon>Gammaproteobacteria</taxon>
        <taxon>Oceanospirillales</taxon>
        <taxon>Halomonadaceae</taxon>
        <taxon>Vreelandella</taxon>
    </lineage>
</organism>
<dbReference type="Proteomes" id="UP000218677">
    <property type="component" value="Unassembled WGS sequence"/>
</dbReference>
<protein>
    <recommendedName>
        <fullName evidence="1">ABC-three component systems C-terminal domain-containing protein</fullName>
    </recommendedName>
</protein>
<evidence type="ECO:0000259" key="1">
    <source>
        <dbReference type="Pfam" id="PF20283"/>
    </source>
</evidence>
<keyword evidence="3" id="KW-1185">Reference proteome</keyword>
<sequence length="391" mass="43920">MSEPQTLSPKHSAPGPYLGFSLQPVRLCYYLLCSPAHSRVSLEYLDDVAVHHSDGTVLLEQCKSALSHNALSDWSEDFWKSIANWLEAVQSKKIDGANSSFQLYVTPPKAGKISAAMHSALTPEDVQKIISLVKGKLSKKTRPPKCMPHVQRFLDADEDIRCLVVQRMSLASEDTDPLEPLRALLAPTVPDASIDTICEAAIGMAKEWADKCIRRKSLALIDTSDFRKNFHAFVQRNNLAGYLPTFSTAPPAETTQSMLMDCPIFVRQLQLIEASKEQQVRAVSDFMRTSADKVKWANQGLVFEGSFSDWENSLLRRHAAMQGEIHDLHADRTEIIQGRTLYNRCSTLEIPLDSRTVPGHFTHGGFNELADRQQIGWHPQYRKFLANEEDE</sequence>
<reference evidence="3" key="1">
    <citation type="submission" date="2017-09" db="EMBL/GenBank/DDBJ databases">
        <authorList>
            <person name="Cho G.-S."/>
            <person name="Oguntoyinbo F.A."/>
            <person name="Cnockaert M."/>
            <person name="Kabisch J."/>
            <person name="Neve H."/>
            <person name="Bockelmann W."/>
            <person name="Wenning M."/>
            <person name="Franz C.M."/>
            <person name="Vandamme P."/>
        </authorList>
    </citation>
    <scope>NUCLEOTIDE SEQUENCE [LARGE SCALE GENOMIC DNA]</scope>
    <source>
        <strain evidence="3">MBT G8648</strain>
    </source>
</reference>
<comment type="caution">
    <text evidence="2">The sequence shown here is derived from an EMBL/GenBank/DDBJ whole genome shotgun (WGS) entry which is preliminary data.</text>
</comment>
<dbReference type="InterPro" id="IPR046913">
    <property type="entry name" value="ABC-3C_CTD7"/>
</dbReference>
<dbReference type="Pfam" id="PF20283">
    <property type="entry name" value="CTD7"/>
    <property type="match status" value="1"/>
</dbReference>
<feature type="domain" description="ABC-three component systems C-terminal" evidence="1">
    <location>
        <begin position="265"/>
        <end position="384"/>
    </location>
</feature>